<keyword evidence="1" id="KW-0378">Hydrolase</keyword>
<dbReference type="Pfam" id="PF08282">
    <property type="entry name" value="Hydrolase_3"/>
    <property type="match status" value="1"/>
</dbReference>
<evidence type="ECO:0000313" key="1">
    <source>
        <dbReference type="EMBL" id="BBK23587.1"/>
    </source>
</evidence>
<sequence length="266" mass="30689">MNYKIVFLDMDGTLYQTENDIIQQANLDAINELRKQGVLVCAATGRPLNQMKLILERIKFDYMVLINGGYVLDKEQRLLYENPLKSETTDEIVSWCNTNKSGLMFHFGDSSYIYNNFYPMYYFCRDHHVLDYLFYDENLSYHKRHNAYNAVLMTKEKNKVNAFINSHDELRSDLIEISQDHFCFDIFNAGNDKSVGIEQILKKENLSWKDCVCFGDSTNDIQMLKKAGLGIAMGNANDYVKSFADKVTANVYDEGVAQGLKKAFDI</sequence>
<dbReference type="PROSITE" id="PS01229">
    <property type="entry name" value="COF_2"/>
    <property type="match status" value="1"/>
</dbReference>
<dbReference type="GO" id="GO:0000287">
    <property type="term" value="F:magnesium ion binding"/>
    <property type="evidence" value="ECO:0007669"/>
    <property type="project" value="TreeGrafter"/>
</dbReference>
<dbReference type="PANTHER" id="PTHR10000:SF8">
    <property type="entry name" value="HAD SUPERFAMILY HYDROLASE-LIKE, TYPE 3"/>
    <property type="match status" value="1"/>
</dbReference>
<dbReference type="SFLD" id="SFLDS00003">
    <property type="entry name" value="Haloacid_Dehalogenase"/>
    <property type="match status" value="1"/>
</dbReference>
<evidence type="ECO:0000313" key="2">
    <source>
        <dbReference type="Proteomes" id="UP000464754"/>
    </source>
</evidence>
<accession>A0A6N4TLJ1</accession>
<proteinExistence type="predicted"/>
<dbReference type="InterPro" id="IPR023214">
    <property type="entry name" value="HAD_sf"/>
</dbReference>
<gene>
    <name evidence="1" type="ORF">Aargi30884_24900</name>
</gene>
<dbReference type="EMBL" id="AP019695">
    <property type="protein sequence ID" value="BBK23587.1"/>
    <property type="molecule type" value="Genomic_DNA"/>
</dbReference>
<reference evidence="2" key="1">
    <citation type="submission" date="2019-05" db="EMBL/GenBank/DDBJ databases">
        <title>Complete genome sequencing of Absiella argi strain JCM 30884.</title>
        <authorList>
            <person name="Sakamoto M."/>
            <person name="Murakami T."/>
            <person name="Mori H."/>
        </authorList>
    </citation>
    <scope>NUCLEOTIDE SEQUENCE [LARGE SCALE GENOMIC DNA]</scope>
    <source>
        <strain evidence="2">JCM 30884</strain>
    </source>
</reference>
<keyword evidence="2" id="KW-1185">Reference proteome</keyword>
<dbReference type="GO" id="GO:0005829">
    <property type="term" value="C:cytosol"/>
    <property type="evidence" value="ECO:0007669"/>
    <property type="project" value="TreeGrafter"/>
</dbReference>
<dbReference type="KEGG" id="aarg:Aargi30884_24900"/>
<dbReference type="GO" id="GO:0016791">
    <property type="term" value="F:phosphatase activity"/>
    <property type="evidence" value="ECO:0007669"/>
    <property type="project" value="UniProtKB-ARBA"/>
</dbReference>
<protein>
    <submittedName>
        <fullName evidence="1">Hydrolase</fullName>
    </submittedName>
</protein>
<dbReference type="Gene3D" id="3.30.1240.10">
    <property type="match status" value="1"/>
</dbReference>
<dbReference type="SFLD" id="SFLDG01140">
    <property type="entry name" value="C2.B:_Phosphomannomutase_and_P"/>
    <property type="match status" value="1"/>
</dbReference>
<name>A0A6N4TLJ1_9FIRM</name>
<dbReference type="SUPFAM" id="SSF56784">
    <property type="entry name" value="HAD-like"/>
    <property type="match status" value="1"/>
</dbReference>
<dbReference type="InterPro" id="IPR036412">
    <property type="entry name" value="HAD-like_sf"/>
</dbReference>
<organism evidence="1 2">
    <name type="scientific">Amedibacterium intestinale</name>
    <dbReference type="NCBI Taxonomy" id="2583452"/>
    <lineage>
        <taxon>Bacteria</taxon>
        <taxon>Bacillati</taxon>
        <taxon>Bacillota</taxon>
        <taxon>Erysipelotrichia</taxon>
        <taxon>Erysipelotrichales</taxon>
        <taxon>Erysipelotrichaceae</taxon>
        <taxon>Amedibacterium</taxon>
    </lineage>
</organism>
<dbReference type="NCBIfam" id="TIGR00099">
    <property type="entry name" value="Cof-subfamily"/>
    <property type="match status" value="1"/>
</dbReference>
<dbReference type="PANTHER" id="PTHR10000">
    <property type="entry name" value="PHOSPHOSERINE PHOSPHATASE"/>
    <property type="match status" value="1"/>
</dbReference>
<dbReference type="RefSeq" id="WP_163052373.1">
    <property type="nucleotide sequence ID" value="NZ_AP019695.1"/>
</dbReference>
<dbReference type="AlphaFoldDB" id="A0A6N4TLJ1"/>
<dbReference type="InterPro" id="IPR000150">
    <property type="entry name" value="Cof"/>
</dbReference>
<dbReference type="Gene3D" id="3.40.50.1000">
    <property type="entry name" value="HAD superfamily/HAD-like"/>
    <property type="match status" value="1"/>
</dbReference>
<dbReference type="Proteomes" id="UP000464754">
    <property type="component" value="Chromosome"/>
</dbReference>